<dbReference type="Proteomes" id="UP000270094">
    <property type="component" value="Unassembled WGS sequence"/>
</dbReference>
<feature type="compositionally biased region" description="Basic and acidic residues" evidence="1">
    <location>
        <begin position="60"/>
        <end position="70"/>
    </location>
</feature>
<evidence type="ECO:0000313" key="2">
    <source>
        <dbReference type="EMBL" id="VDM75150.1"/>
    </source>
</evidence>
<sequence length="70" mass="8095">MWKDRYTVVTTQKDLVQPLVIAKSRMEEKGGYRGKTARFPDGGQKCAEYGEHQPTLETQRSSDNRFETSR</sequence>
<keyword evidence="3" id="KW-1185">Reference proteome</keyword>
<evidence type="ECO:0000313" key="3">
    <source>
        <dbReference type="Proteomes" id="UP000270094"/>
    </source>
</evidence>
<evidence type="ECO:0000256" key="1">
    <source>
        <dbReference type="SAM" id="MobiDB-lite"/>
    </source>
</evidence>
<dbReference type="EMBL" id="UYYB01094975">
    <property type="protein sequence ID" value="VDM75150.1"/>
    <property type="molecule type" value="Genomic_DNA"/>
</dbReference>
<organism evidence="2 3">
    <name type="scientific">Strongylus vulgaris</name>
    <name type="common">Blood worm</name>
    <dbReference type="NCBI Taxonomy" id="40348"/>
    <lineage>
        <taxon>Eukaryota</taxon>
        <taxon>Metazoa</taxon>
        <taxon>Ecdysozoa</taxon>
        <taxon>Nematoda</taxon>
        <taxon>Chromadorea</taxon>
        <taxon>Rhabditida</taxon>
        <taxon>Rhabditina</taxon>
        <taxon>Rhabditomorpha</taxon>
        <taxon>Strongyloidea</taxon>
        <taxon>Strongylidae</taxon>
        <taxon>Strongylus</taxon>
    </lineage>
</organism>
<reference evidence="2 3" key="1">
    <citation type="submission" date="2018-11" db="EMBL/GenBank/DDBJ databases">
        <authorList>
            <consortium name="Pathogen Informatics"/>
        </authorList>
    </citation>
    <scope>NUCLEOTIDE SEQUENCE [LARGE SCALE GENOMIC DNA]</scope>
</reference>
<protein>
    <submittedName>
        <fullName evidence="2">Uncharacterized protein</fullName>
    </submittedName>
</protein>
<dbReference type="AlphaFoldDB" id="A0A3P7IPS8"/>
<feature type="region of interest" description="Disordered" evidence="1">
    <location>
        <begin position="28"/>
        <end position="70"/>
    </location>
</feature>
<name>A0A3P7IPS8_STRVU</name>
<gene>
    <name evidence="2" type="ORF">SVUK_LOCUS10148</name>
</gene>
<accession>A0A3P7IPS8</accession>
<proteinExistence type="predicted"/>